<proteinExistence type="predicted"/>
<keyword evidence="3" id="KW-0031">Aminopeptidase</keyword>
<protein>
    <submittedName>
        <fullName evidence="3">Dipeptidyl aminopeptidases/acylaminoacyl-peptidases-like protein</fullName>
    </submittedName>
</protein>
<dbReference type="Gene3D" id="3.40.50.1820">
    <property type="entry name" value="alpha/beta hydrolase"/>
    <property type="match status" value="1"/>
</dbReference>
<evidence type="ECO:0000259" key="2">
    <source>
        <dbReference type="Pfam" id="PF00326"/>
    </source>
</evidence>
<dbReference type="InterPro" id="IPR029058">
    <property type="entry name" value="AB_hydrolase_fold"/>
</dbReference>
<keyword evidence="3" id="KW-0378">Hydrolase</keyword>
<feature type="domain" description="Peptidase S9 prolyl oligopeptidase catalytic" evidence="2">
    <location>
        <begin position="103"/>
        <end position="189"/>
    </location>
</feature>
<keyword evidence="1" id="KW-0732">Signal</keyword>
<feature type="chain" id="PRO_5004165733" evidence="1">
    <location>
        <begin position="40"/>
        <end position="300"/>
    </location>
</feature>
<dbReference type="GO" id="GO:0004177">
    <property type="term" value="F:aminopeptidase activity"/>
    <property type="evidence" value="ECO:0007669"/>
    <property type="project" value="UniProtKB-KW"/>
</dbReference>
<dbReference type="KEGG" id="rpe:RPE_2821"/>
<gene>
    <name evidence="3" type="ordered locus">RPE_2821</name>
</gene>
<reference evidence="3" key="1">
    <citation type="submission" date="2006-09" db="EMBL/GenBank/DDBJ databases">
        <title>Complete sequence of Rhodopseudomonas palustris BisA53.</title>
        <authorList>
            <consortium name="US DOE Joint Genome Institute"/>
            <person name="Copeland A."/>
            <person name="Lucas S."/>
            <person name="Lapidus A."/>
            <person name="Barry K."/>
            <person name="Detter J.C."/>
            <person name="Glavina del Rio T."/>
            <person name="Hammon N."/>
            <person name="Israni S."/>
            <person name="Dalin E."/>
            <person name="Tice H."/>
            <person name="Pitluck S."/>
            <person name="Chain P."/>
            <person name="Malfatti S."/>
            <person name="Shin M."/>
            <person name="Vergez L."/>
            <person name="Schmutz J."/>
            <person name="Larimer F."/>
            <person name="Land M."/>
            <person name="Hauser L."/>
            <person name="Pelletier D.A."/>
            <person name="Kyrpides N."/>
            <person name="Kim E."/>
            <person name="Harwood C.S."/>
            <person name="Oda Y."/>
            <person name="Richardson P."/>
        </authorList>
    </citation>
    <scope>NUCLEOTIDE SEQUENCE [LARGE SCALE GENOMIC DNA]</scope>
    <source>
        <strain evidence="3">BisA53</strain>
    </source>
</reference>
<dbReference type="eggNOG" id="COG0412">
    <property type="taxonomic scope" value="Bacteria"/>
</dbReference>
<dbReference type="SUPFAM" id="SSF53474">
    <property type="entry name" value="alpha/beta-Hydrolases"/>
    <property type="match status" value="1"/>
</dbReference>
<name>Q07MS6_RHOP5</name>
<dbReference type="InterPro" id="IPR001375">
    <property type="entry name" value="Peptidase_S9_cat"/>
</dbReference>
<dbReference type="AlphaFoldDB" id="Q07MS6"/>
<dbReference type="STRING" id="316055.RPE_2821"/>
<feature type="signal peptide" evidence="1">
    <location>
        <begin position="1"/>
        <end position="39"/>
    </location>
</feature>
<sequence length="300" mass="31889">MLTSIKRSSRLFYHTLLVHAAASTIAITCALATVQQCFAASPDGAVEVIEVRASDGSGRTLLVNLMRPSGGGPFPLAVVNHGSPPAAAKRLEMQIPTYKLLSRWLLAQGYAVALPLRRGYGAVGGRWDETYGSCGRPDFAKGGLETARDIQAVVDALSRSDFVRKQGVVVIGQSAGGWGTLALASQNPTNVAGYVNFAGGRGGHRHDTANDNCAPDLLVQAAGDFGKTTRRPSLWIYTENDSYFAPDLVRQMHGRYVSSGGQALLHILPAVGSDGHQAISNEKAFALWSPVVGRFLESLK</sequence>
<dbReference type="GO" id="GO:0008236">
    <property type="term" value="F:serine-type peptidase activity"/>
    <property type="evidence" value="ECO:0007669"/>
    <property type="project" value="InterPro"/>
</dbReference>
<dbReference type="OrthoDB" id="7839439at2"/>
<dbReference type="GO" id="GO:0006508">
    <property type="term" value="P:proteolysis"/>
    <property type="evidence" value="ECO:0007669"/>
    <property type="project" value="InterPro"/>
</dbReference>
<evidence type="ECO:0000313" key="3">
    <source>
        <dbReference type="EMBL" id="ABJ06758.1"/>
    </source>
</evidence>
<keyword evidence="3" id="KW-0645">Protease</keyword>
<dbReference type="HOGENOM" id="CLU_043246_0_0_5"/>
<organism evidence="3">
    <name type="scientific">Rhodopseudomonas palustris (strain BisA53)</name>
    <dbReference type="NCBI Taxonomy" id="316055"/>
    <lineage>
        <taxon>Bacteria</taxon>
        <taxon>Pseudomonadati</taxon>
        <taxon>Pseudomonadota</taxon>
        <taxon>Alphaproteobacteria</taxon>
        <taxon>Hyphomicrobiales</taxon>
        <taxon>Nitrobacteraceae</taxon>
        <taxon>Rhodopseudomonas</taxon>
    </lineage>
</organism>
<accession>Q07MS6</accession>
<dbReference type="Pfam" id="PF00326">
    <property type="entry name" value="Peptidase_S9"/>
    <property type="match status" value="1"/>
</dbReference>
<evidence type="ECO:0000256" key="1">
    <source>
        <dbReference type="SAM" id="SignalP"/>
    </source>
</evidence>
<dbReference type="EMBL" id="CP000463">
    <property type="protein sequence ID" value="ABJ06758.1"/>
    <property type="molecule type" value="Genomic_DNA"/>
</dbReference>